<dbReference type="Pfam" id="PF15980">
    <property type="entry name" value="ComGF"/>
    <property type="match status" value="1"/>
</dbReference>
<evidence type="ECO:0000256" key="3">
    <source>
        <dbReference type="SAM" id="Phobius"/>
    </source>
</evidence>
<dbReference type="NCBIfam" id="NF041002">
    <property type="entry name" value="pilin_ComGF"/>
    <property type="match status" value="1"/>
</dbReference>
<keyword evidence="5" id="KW-1185">Reference proteome</keyword>
<evidence type="ECO:0000256" key="1">
    <source>
        <dbReference type="ARBA" id="ARBA00004241"/>
    </source>
</evidence>
<dbReference type="InterPro" id="IPR016977">
    <property type="entry name" value="ComGF"/>
</dbReference>
<dbReference type="RefSeq" id="WP_389215617.1">
    <property type="nucleotide sequence ID" value="NZ_JBIACJ010000002.1"/>
</dbReference>
<sequence>MKISCGILIKSVRFLNNRGFTMLEMLFAFSIFLMVVSFFPLVFNYFFKDEPFEARNKLMEWHVFVNQLKKEVRLSDEIVVFDDRIILIKIGQKIQFDKHGSNIRRRLDDKGHEIVLQQVKSIRFEPLKDGMRLTVNDLFNQEHTASFYSFLNLEEEYHDP</sequence>
<dbReference type="Proteomes" id="UP001601058">
    <property type="component" value="Unassembled WGS sequence"/>
</dbReference>
<keyword evidence="3" id="KW-0812">Transmembrane</keyword>
<dbReference type="InterPro" id="IPR012902">
    <property type="entry name" value="N_methyl_site"/>
</dbReference>
<evidence type="ECO:0000313" key="5">
    <source>
        <dbReference type="Proteomes" id="UP001601058"/>
    </source>
</evidence>
<comment type="subcellular location">
    <subcellularLocation>
        <location evidence="1">Cell surface</location>
    </subcellularLocation>
</comment>
<evidence type="ECO:0000313" key="4">
    <source>
        <dbReference type="EMBL" id="MFE8695460.1"/>
    </source>
</evidence>
<keyword evidence="3" id="KW-0472">Membrane</keyword>
<evidence type="ECO:0000256" key="2">
    <source>
        <dbReference type="ARBA" id="ARBA00023287"/>
    </source>
</evidence>
<dbReference type="EMBL" id="JBIACJ010000002">
    <property type="protein sequence ID" value="MFE8695460.1"/>
    <property type="molecule type" value="Genomic_DNA"/>
</dbReference>
<protein>
    <submittedName>
        <fullName evidence="4">Competence type IV pilus minor pilin ComGF</fullName>
    </submittedName>
</protein>
<proteinExistence type="predicted"/>
<gene>
    <name evidence="4" type="primary">comGF</name>
    <name evidence="4" type="ORF">ACFYKT_03690</name>
</gene>
<name>A0ABW6JXG0_9BACI</name>
<organism evidence="4 5">
    <name type="scientific">Cytobacillus mangrovibacter</name>
    <dbReference type="NCBI Taxonomy" id="3299024"/>
    <lineage>
        <taxon>Bacteria</taxon>
        <taxon>Bacillati</taxon>
        <taxon>Bacillota</taxon>
        <taxon>Bacilli</taxon>
        <taxon>Bacillales</taxon>
        <taxon>Bacillaceae</taxon>
        <taxon>Cytobacillus</taxon>
    </lineage>
</organism>
<comment type="caution">
    <text evidence="4">The sequence shown here is derived from an EMBL/GenBank/DDBJ whole genome shotgun (WGS) entry which is preliminary data.</text>
</comment>
<accession>A0ABW6JXG0</accession>
<keyword evidence="3" id="KW-1133">Transmembrane helix</keyword>
<keyword evidence="2" id="KW-0178">Competence</keyword>
<feature type="transmembrane region" description="Helical" evidence="3">
    <location>
        <begin position="25"/>
        <end position="47"/>
    </location>
</feature>
<dbReference type="Pfam" id="PF07963">
    <property type="entry name" value="N_methyl"/>
    <property type="match status" value="1"/>
</dbReference>
<reference evidence="4 5" key="1">
    <citation type="submission" date="2024-08" db="EMBL/GenBank/DDBJ databases">
        <title>Two novel Cytobacillus novel species.</title>
        <authorList>
            <person name="Liu G."/>
        </authorList>
    </citation>
    <scope>NUCLEOTIDE SEQUENCE [LARGE SCALE GENOMIC DNA]</scope>
    <source>
        <strain evidence="4 5">FJAT-53684</strain>
    </source>
</reference>